<dbReference type="Proteomes" id="UP000582659">
    <property type="component" value="Unassembled WGS sequence"/>
</dbReference>
<dbReference type="Proteomes" id="UP000659654">
    <property type="component" value="Unassembled WGS sequence"/>
</dbReference>
<proteinExistence type="predicted"/>
<dbReference type="EMBL" id="CAJFDI010000001">
    <property type="protein sequence ID" value="CAD5209952.1"/>
    <property type="molecule type" value="Genomic_DNA"/>
</dbReference>
<accession>A0A7I8XIA7</accession>
<evidence type="ECO:0000256" key="1">
    <source>
        <dbReference type="SAM" id="MobiDB-lite"/>
    </source>
</evidence>
<dbReference type="EMBL" id="CAJFCV020000001">
    <property type="protein sequence ID" value="CAG9085436.1"/>
    <property type="molecule type" value="Genomic_DNA"/>
</dbReference>
<gene>
    <name evidence="2" type="ORF">BXYJ_LOCUS1692</name>
</gene>
<comment type="caution">
    <text evidence="2">The sequence shown here is derived from an EMBL/GenBank/DDBJ whole genome shotgun (WGS) entry which is preliminary data.</text>
</comment>
<organism evidence="2 3">
    <name type="scientific">Bursaphelenchus xylophilus</name>
    <name type="common">Pinewood nematode worm</name>
    <name type="synonym">Aphelenchoides xylophilus</name>
    <dbReference type="NCBI Taxonomy" id="6326"/>
    <lineage>
        <taxon>Eukaryota</taxon>
        <taxon>Metazoa</taxon>
        <taxon>Ecdysozoa</taxon>
        <taxon>Nematoda</taxon>
        <taxon>Chromadorea</taxon>
        <taxon>Rhabditida</taxon>
        <taxon>Tylenchina</taxon>
        <taxon>Tylenchomorpha</taxon>
        <taxon>Aphelenchoidea</taxon>
        <taxon>Aphelenchoididae</taxon>
        <taxon>Bursaphelenchus</taxon>
    </lineage>
</organism>
<evidence type="ECO:0000313" key="2">
    <source>
        <dbReference type="EMBL" id="CAD5209952.1"/>
    </source>
</evidence>
<protein>
    <submittedName>
        <fullName evidence="2">(pine wood nematode) hypothetical protein</fullName>
    </submittedName>
</protein>
<name>A0A7I8XIA7_BURXY</name>
<feature type="region of interest" description="Disordered" evidence="1">
    <location>
        <begin position="1"/>
        <end position="21"/>
    </location>
</feature>
<reference evidence="2" key="1">
    <citation type="submission" date="2020-09" db="EMBL/GenBank/DDBJ databases">
        <authorList>
            <person name="Kikuchi T."/>
        </authorList>
    </citation>
    <scope>NUCLEOTIDE SEQUENCE</scope>
    <source>
        <strain evidence="2">Ka4C1</strain>
    </source>
</reference>
<evidence type="ECO:0000313" key="3">
    <source>
        <dbReference type="Proteomes" id="UP000659654"/>
    </source>
</evidence>
<dbReference type="AlphaFoldDB" id="A0A7I8XIA7"/>
<sequence>MSASGSLGRSKNKHNQPRIQMKNPFLNFEGQKLFKTWFSYVVLGPGEPSDTHKMFMEEVNGQRAHNVWKKWLSDAPVNPTHRRSLTKTIMPRQDK</sequence>
<keyword evidence="3" id="KW-1185">Reference proteome</keyword>